<feature type="compositionally biased region" description="Basic and acidic residues" evidence="1">
    <location>
        <begin position="25"/>
        <end position="34"/>
    </location>
</feature>
<dbReference type="EMBL" id="JAHHUM010001292">
    <property type="protein sequence ID" value="KAK5612847.1"/>
    <property type="molecule type" value="Genomic_DNA"/>
</dbReference>
<dbReference type="AlphaFoldDB" id="A0AAV9RV92"/>
<organism evidence="2 3">
    <name type="scientific">Crenichthys baileyi</name>
    <name type="common">White River springfish</name>
    <dbReference type="NCBI Taxonomy" id="28760"/>
    <lineage>
        <taxon>Eukaryota</taxon>
        <taxon>Metazoa</taxon>
        <taxon>Chordata</taxon>
        <taxon>Craniata</taxon>
        <taxon>Vertebrata</taxon>
        <taxon>Euteleostomi</taxon>
        <taxon>Actinopterygii</taxon>
        <taxon>Neopterygii</taxon>
        <taxon>Teleostei</taxon>
        <taxon>Neoteleostei</taxon>
        <taxon>Acanthomorphata</taxon>
        <taxon>Ovalentaria</taxon>
        <taxon>Atherinomorphae</taxon>
        <taxon>Cyprinodontiformes</taxon>
        <taxon>Goodeidae</taxon>
        <taxon>Crenichthys</taxon>
    </lineage>
</organism>
<evidence type="ECO:0000313" key="2">
    <source>
        <dbReference type="EMBL" id="KAK5612847.1"/>
    </source>
</evidence>
<protein>
    <submittedName>
        <fullName evidence="2">Uncharacterized protein</fullName>
    </submittedName>
</protein>
<accession>A0AAV9RV92</accession>
<keyword evidence="3" id="KW-1185">Reference proteome</keyword>
<feature type="region of interest" description="Disordered" evidence="1">
    <location>
        <begin position="72"/>
        <end position="93"/>
    </location>
</feature>
<evidence type="ECO:0000313" key="3">
    <source>
        <dbReference type="Proteomes" id="UP001311232"/>
    </source>
</evidence>
<feature type="region of interest" description="Disordered" evidence="1">
    <location>
        <begin position="1"/>
        <end position="35"/>
    </location>
</feature>
<dbReference type="Proteomes" id="UP001311232">
    <property type="component" value="Unassembled WGS sequence"/>
</dbReference>
<proteinExistence type="predicted"/>
<gene>
    <name evidence="2" type="ORF">CRENBAI_005697</name>
</gene>
<reference evidence="2 3" key="1">
    <citation type="submission" date="2021-06" db="EMBL/GenBank/DDBJ databases">
        <authorList>
            <person name="Palmer J.M."/>
        </authorList>
    </citation>
    <scope>NUCLEOTIDE SEQUENCE [LARGE SCALE GENOMIC DNA]</scope>
    <source>
        <strain evidence="2 3">MEX-2019</strain>
        <tissue evidence="2">Muscle</tissue>
    </source>
</reference>
<feature type="compositionally biased region" description="Basic residues" evidence="1">
    <location>
        <begin position="1"/>
        <end position="11"/>
    </location>
</feature>
<evidence type="ECO:0000256" key="1">
    <source>
        <dbReference type="SAM" id="MobiDB-lite"/>
    </source>
</evidence>
<sequence>MLKNNPKRKTKPNHDRTPSSRANTKTKDNPKQEGDLEVVLCGQRVQAGDPVVVVVPFRQRVQACGPEVVPCGQSGQVSDPEAISSSLKREEDPDTAAAECWGNEREAVAWESLLLHAGRKVKSGTYANPRPPETALMEADFPYGLERRRGPHRTPSCIYIQVGRATPPHRSHLSRTCLCHSSASPAKALSHSYGG</sequence>
<comment type="caution">
    <text evidence="2">The sequence shown here is derived from an EMBL/GenBank/DDBJ whole genome shotgun (WGS) entry which is preliminary data.</text>
</comment>
<name>A0AAV9RV92_9TELE</name>